<evidence type="ECO:0000256" key="1">
    <source>
        <dbReference type="SAM" id="Phobius"/>
    </source>
</evidence>
<name>A0ABT7SJN3_9CELL</name>
<accession>A0ABT7SJN3</accession>
<gene>
    <name evidence="2" type="ORF">QRT04_12505</name>
</gene>
<dbReference type="EMBL" id="JAUCGQ010000001">
    <property type="protein sequence ID" value="MDM7855752.1"/>
    <property type="molecule type" value="Genomic_DNA"/>
</dbReference>
<organism evidence="2 3">
    <name type="scientific">Cellulomonas alba</name>
    <dbReference type="NCBI Taxonomy" id="3053467"/>
    <lineage>
        <taxon>Bacteria</taxon>
        <taxon>Bacillati</taxon>
        <taxon>Actinomycetota</taxon>
        <taxon>Actinomycetes</taxon>
        <taxon>Micrococcales</taxon>
        <taxon>Cellulomonadaceae</taxon>
        <taxon>Cellulomonas</taxon>
    </lineage>
</organism>
<dbReference type="Proteomes" id="UP001529338">
    <property type="component" value="Unassembled WGS sequence"/>
</dbReference>
<keyword evidence="1" id="KW-0472">Membrane</keyword>
<feature type="transmembrane region" description="Helical" evidence="1">
    <location>
        <begin position="23"/>
        <end position="43"/>
    </location>
</feature>
<sequence>MAFATVLFLAALSDRMRDARARWGPLGLALAGFGVLAVVLVTLPKQM</sequence>
<keyword evidence="1" id="KW-0812">Transmembrane</keyword>
<protein>
    <recommendedName>
        <fullName evidence="4">Major facilitator superfamily (MFS) profile domain-containing protein</fullName>
    </recommendedName>
</protein>
<evidence type="ECO:0000313" key="3">
    <source>
        <dbReference type="Proteomes" id="UP001529338"/>
    </source>
</evidence>
<keyword evidence="3" id="KW-1185">Reference proteome</keyword>
<evidence type="ECO:0000313" key="2">
    <source>
        <dbReference type="EMBL" id="MDM7855752.1"/>
    </source>
</evidence>
<reference evidence="2 3" key="1">
    <citation type="submission" date="2023-06" db="EMBL/GenBank/DDBJ databases">
        <title>Cellulomonas sp. MW4 Whole genome sequence.</title>
        <authorList>
            <person name="Park S."/>
        </authorList>
    </citation>
    <scope>NUCLEOTIDE SEQUENCE [LARGE SCALE GENOMIC DNA]</scope>
    <source>
        <strain evidence="2 3">MW4</strain>
    </source>
</reference>
<keyword evidence="1" id="KW-1133">Transmembrane helix</keyword>
<proteinExistence type="predicted"/>
<dbReference type="RefSeq" id="WP_289455614.1">
    <property type="nucleotide sequence ID" value="NZ_JAUCGQ010000001.1"/>
</dbReference>
<evidence type="ECO:0008006" key="4">
    <source>
        <dbReference type="Google" id="ProtNLM"/>
    </source>
</evidence>
<comment type="caution">
    <text evidence="2">The sequence shown here is derived from an EMBL/GenBank/DDBJ whole genome shotgun (WGS) entry which is preliminary data.</text>
</comment>